<dbReference type="SMART" id="SM00382">
    <property type="entry name" value="AAA"/>
    <property type="match status" value="1"/>
</dbReference>
<dbReference type="PANTHER" id="PTHR24220">
    <property type="entry name" value="IMPORT ATP-BINDING PROTEIN"/>
    <property type="match status" value="1"/>
</dbReference>
<evidence type="ECO:0000259" key="4">
    <source>
        <dbReference type="PROSITE" id="PS50893"/>
    </source>
</evidence>
<evidence type="ECO:0000256" key="3">
    <source>
        <dbReference type="ARBA" id="ARBA00022840"/>
    </source>
</evidence>
<feature type="domain" description="ABC transporter" evidence="4">
    <location>
        <begin position="5"/>
        <end position="225"/>
    </location>
</feature>
<keyword evidence="2" id="KW-0547">Nucleotide-binding</keyword>
<evidence type="ECO:0000256" key="1">
    <source>
        <dbReference type="ARBA" id="ARBA00022448"/>
    </source>
</evidence>
<dbReference type="PROSITE" id="PS00211">
    <property type="entry name" value="ABC_TRANSPORTER_1"/>
    <property type="match status" value="1"/>
</dbReference>
<keyword evidence="1" id="KW-0813">Transport</keyword>
<accession>A0ABR8VRF3</accession>
<dbReference type="InterPro" id="IPR015854">
    <property type="entry name" value="ABC_transpr_LolD-like"/>
</dbReference>
<dbReference type="InterPro" id="IPR017911">
    <property type="entry name" value="MacB-like_ATP-bd"/>
</dbReference>
<dbReference type="GO" id="GO:0005524">
    <property type="term" value="F:ATP binding"/>
    <property type="evidence" value="ECO:0007669"/>
    <property type="project" value="UniProtKB-KW"/>
</dbReference>
<gene>
    <name evidence="5" type="ORF">H9631_19885</name>
</gene>
<dbReference type="Proteomes" id="UP000648182">
    <property type="component" value="Unassembled WGS sequence"/>
</dbReference>
<dbReference type="Gene3D" id="3.40.50.300">
    <property type="entry name" value="P-loop containing nucleotide triphosphate hydrolases"/>
    <property type="match status" value="1"/>
</dbReference>
<keyword evidence="6" id="KW-1185">Reference proteome</keyword>
<dbReference type="InterPro" id="IPR003439">
    <property type="entry name" value="ABC_transporter-like_ATP-bd"/>
</dbReference>
<organism evidence="5 6">
    <name type="scientific">Bacillus norwichensis</name>
    <dbReference type="NCBI Taxonomy" id="2762217"/>
    <lineage>
        <taxon>Bacteria</taxon>
        <taxon>Bacillati</taxon>
        <taxon>Bacillota</taxon>
        <taxon>Bacilli</taxon>
        <taxon>Bacillales</taxon>
        <taxon>Bacillaceae</taxon>
        <taxon>Bacillus</taxon>
    </lineage>
</organism>
<dbReference type="InterPro" id="IPR017871">
    <property type="entry name" value="ABC_transporter-like_CS"/>
</dbReference>
<dbReference type="SUPFAM" id="SSF52540">
    <property type="entry name" value="P-loop containing nucleoside triphosphate hydrolases"/>
    <property type="match status" value="1"/>
</dbReference>
<dbReference type="Pfam" id="PF00005">
    <property type="entry name" value="ABC_tran"/>
    <property type="match status" value="1"/>
</dbReference>
<proteinExistence type="predicted"/>
<protein>
    <submittedName>
        <fullName evidence="5">ABC transporter ATP-binding protein</fullName>
    </submittedName>
</protein>
<name>A0ABR8VRF3_9BACI</name>
<dbReference type="EMBL" id="JACSPV010000054">
    <property type="protein sequence ID" value="MBD8007329.1"/>
    <property type="molecule type" value="Genomic_DNA"/>
</dbReference>
<dbReference type="InterPro" id="IPR027417">
    <property type="entry name" value="P-loop_NTPase"/>
</dbReference>
<reference evidence="5 6" key="1">
    <citation type="submission" date="2020-08" db="EMBL/GenBank/DDBJ databases">
        <title>A Genomic Blueprint of the Chicken Gut Microbiome.</title>
        <authorList>
            <person name="Gilroy R."/>
            <person name="Ravi A."/>
            <person name="Getino M."/>
            <person name="Pursley I."/>
            <person name="Horton D.L."/>
            <person name="Alikhan N.-F."/>
            <person name="Baker D."/>
            <person name="Gharbi K."/>
            <person name="Hall N."/>
            <person name="Watson M."/>
            <person name="Adriaenssens E.M."/>
            <person name="Foster-Nyarko E."/>
            <person name="Jarju S."/>
            <person name="Secka A."/>
            <person name="Antonio M."/>
            <person name="Oren A."/>
            <person name="Chaudhuri R."/>
            <person name="La Ragione R.M."/>
            <person name="Hildebrand F."/>
            <person name="Pallen M.J."/>
        </authorList>
    </citation>
    <scope>NUCLEOTIDE SEQUENCE [LARGE SCALE GENOMIC DNA]</scope>
    <source>
        <strain evidence="5 6">Sa1BUA2</strain>
    </source>
</reference>
<dbReference type="PROSITE" id="PS50893">
    <property type="entry name" value="ABC_TRANSPORTER_2"/>
    <property type="match status" value="1"/>
</dbReference>
<keyword evidence="3 5" id="KW-0067">ATP-binding</keyword>
<dbReference type="InterPro" id="IPR003593">
    <property type="entry name" value="AAA+_ATPase"/>
</dbReference>
<dbReference type="RefSeq" id="WP_191815917.1">
    <property type="nucleotide sequence ID" value="NZ_JACSPV010000054.1"/>
</dbReference>
<evidence type="ECO:0000313" key="6">
    <source>
        <dbReference type="Proteomes" id="UP000648182"/>
    </source>
</evidence>
<comment type="caution">
    <text evidence="5">The sequence shown here is derived from an EMBL/GenBank/DDBJ whole genome shotgun (WGS) entry which is preliminary data.</text>
</comment>
<dbReference type="PANTHER" id="PTHR24220:SF86">
    <property type="entry name" value="ABC TRANSPORTER ABCH.1"/>
    <property type="match status" value="1"/>
</dbReference>
<evidence type="ECO:0000313" key="5">
    <source>
        <dbReference type="EMBL" id="MBD8007329.1"/>
    </source>
</evidence>
<evidence type="ECO:0000256" key="2">
    <source>
        <dbReference type="ARBA" id="ARBA00022741"/>
    </source>
</evidence>
<dbReference type="CDD" id="cd03255">
    <property type="entry name" value="ABC_MJ0796_LolCDE_FtsE"/>
    <property type="match status" value="1"/>
</dbReference>
<sequence length="228" mass="25360">MSRTIHIKDVTKSYGEENIFYALKNITLSFKSDEITLITGPSGSGKSTLLNIISTLESPASGDVFYDSKRISHLKADELANIRSQKIGFVFQQFHLLPNLTAMENVIVPLLHRKVDFDKQKKALEMLESIGLADKAQSFPSQLSGGQQQRVAIARALVTHPDWILADEPTGNLDSVNGQKIYELLSNIKKDRGCGIIIITHDPSLMEKADRVIELKDGMLRQDLLTGR</sequence>